<keyword evidence="1" id="KW-0472">Membrane</keyword>
<feature type="transmembrane region" description="Helical" evidence="1">
    <location>
        <begin position="177"/>
        <end position="210"/>
    </location>
</feature>
<evidence type="ECO:0000313" key="2">
    <source>
        <dbReference type="EMBL" id="MBB3810122.1"/>
    </source>
</evidence>
<organism evidence="2 3">
    <name type="scientific">Pseudochelatococcus contaminans</name>
    <dbReference type="NCBI Taxonomy" id="1538103"/>
    <lineage>
        <taxon>Bacteria</taxon>
        <taxon>Pseudomonadati</taxon>
        <taxon>Pseudomonadota</taxon>
        <taxon>Alphaproteobacteria</taxon>
        <taxon>Hyphomicrobiales</taxon>
        <taxon>Chelatococcaceae</taxon>
        <taxon>Pseudochelatococcus</taxon>
    </lineage>
</organism>
<feature type="transmembrane region" description="Helical" evidence="1">
    <location>
        <begin position="145"/>
        <end position="165"/>
    </location>
</feature>
<gene>
    <name evidence="2" type="ORF">FHS81_002218</name>
</gene>
<dbReference type="AlphaFoldDB" id="A0A7W5Z5M1"/>
<feature type="transmembrane region" description="Helical" evidence="1">
    <location>
        <begin position="230"/>
        <end position="252"/>
    </location>
</feature>
<feature type="transmembrane region" description="Helical" evidence="1">
    <location>
        <begin position="396"/>
        <end position="417"/>
    </location>
</feature>
<evidence type="ECO:0000256" key="1">
    <source>
        <dbReference type="SAM" id="Phobius"/>
    </source>
</evidence>
<keyword evidence="1" id="KW-0812">Transmembrane</keyword>
<feature type="transmembrane region" description="Helical" evidence="1">
    <location>
        <begin position="332"/>
        <end position="352"/>
    </location>
</feature>
<feature type="transmembrane region" description="Helical" evidence="1">
    <location>
        <begin position="303"/>
        <end position="320"/>
    </location>
</feature>
<feature type="transmembrane region" description="Helical" evidence="1">
    <location>
        <begin position="373"/>
        <end position="390"/>
    </location>
</feature>
<proteinExistence type="predicted"/>
<feature type="transmembrane region" description="Helical" evidence="1">
    <location>
        <begin position="95"/>
        <end position="116"/>
    </location>
</feature>
<protein>
    <submittedName>
        <fullName evidence="2">Uncharacterized protein</fullName>
    </submittedName>
</protein>
<sequence length="486" mass="54260">MSMTMMNTPAGEKQRSLNSILVLIVVAAIVIVAFQPYYFGYRLSRDDVWFFMASTEGFWKVWDHASSVAVDQGRIGQIFMLPLNVLGAFLVGDPAWRVAFLALYVLQLLLFAIFVSRLLRQDITLFLFLLLVALHPLAFENMPPNAYPLQNTLPFIVVLAARLIVIRQRQREVPSRAQILFAQIAFMIGMFVSEFVVALGTGLLIAEYLARFQWGREAGSGWKAALRSAFARRYLVSDGLAVFIVLVPYGIFRWFNPSLYEGNSVGSLLHIRRLLGTAFGHIKQGTPLRFLDQPLPPLEGPDVWVAVAFGIVVAACLYYLSGPVLRIRTPWAVAVVAFLLTIYVSLPIAISAKYQIECMDWSKCGYLDSRMSYLPAVATLMGIIAIIGQLPFRRVFIGAVCIATGAVATLVFLHNAVVADDMRRYDAVWNRGETVACASPQLIGDEPAFMATVDPEALVELHPPSSPLEFWRVYIPWRADGRCRIK</sequence>
<accession>A0A7W5Z5M1</accession>
<keyword evidence="1" id="KW-1133">Transmembrane helix</keyword>
<reference evidence="2 3" key="1">
    <citation type="submission" date="2020-08" db="EMBL/GenBank/DDBJ databases">
        <title>Genomic Encyclopedia of Type Strains, Phase IV (KMG-IV): sequencing the most valuable type-strain genomes for metagenomic binning, comparative biology and taxonomic classification.</title>
        <authorList>
            <person name="Goeker M."/>
        </authorList>
    </citation>
    <scope>NUCLEOTIDE SEQUENCE [LARGE SCALE GENOMIC DNA]</scope>
    <source>
        <strain evidence="2 3">DSM 28760</strain>
    </source>
</reference>
<dbReference type="EMBL" id="JACICC010000005">
    <property type="protein sequence ID" value="MBB3810122.1"/>
    <property type="molecule type" value="Genomic_DNA"/>
</dbReference>
<feature type="transmembrane region" description="Helical" evidence="1">
    <location>
        <begin position="20"/>
        <end position="39"/>
    </location>
</feature>
<keyword evidence="3" id="KW-1185">Reference proteome</keyword>
<name>A0A7W5Z5M1_9HYPH</name>
<evidence type="ECO:0000313" key="3">
    <source>
        <dbReference type="Proteomes" id="UP000537592"/>
    </source>
</evidence>
<feature type="transmembrane region" description="Helical" evidence="1">
    <location>
        <begin position="123"/>
        <end position="139"/>
    </location>
</feature>
<dbReference type="Proteomes" id="UP000537592">
    <property type="component" value="Unassembled WGS sequence"/>
</dbReference>
<comment type="caution">
    <text evidence="2">The sequence shown here is derived from an EMBL/GenBank/DDBJ whole genome shotgun (WGS) entry which is preliminary data.</text>
</comment>